<evidence type="ECO:0000313" key="2">
    <source>
        <dbReference type="Proteomes" id="UP000324194"/>
    </source>
</evidence>
<dbReference type="RefSeq" id="WP_148339038.1">
    <property type="nucleotide sequence ID" value="NZ_LR699119.1"/>
</dbReference>
<dbReference type="EMBL" id="LR699119">
    <property type="protein sequence ID" value="VVC75759.1"/>
    <property type="molecule type" value="Genomic_DNA"/>
</dbReference>
<sequence length="1041" mass="118477">MKQSLILLRQFETYDLQNRDSLLEPYKRNLDEAIQRFLVQFNHDFHGACSVDCTDSTLLQSYLEAALADEVSQQDVATLQKLHLLIGRVLSPDQMEDQDVIPRLRVLYQALQQKTLHVFQAQGTLAGLLAIIASAKADSWEEPRVVAELEKIETGLVDIKLSGRPAMEDLLDLQSKVLSLSQSGTGANKKYIVFLNNIFRGDLSGLLEQLAAASPDEIICHYKHTHAVLPGLINVLMLARKNNLNNPQLILQLDAITRRVSRWQRQGRMDDLGEIVEQLEIISKSVGCENKTFIRLANHMLQDGNVLGDIKVEITPEIHQSGMELPRKARKVALVDIDGTLILKSGGINLNLIAKLKEYDDVILFTQRSKFLQISNIYSVLAMLAPEAAVPEHITTSHVILALQAHGINPVGVSSSVDPFFGEPMCYYDGAQMEAFEAEAFEMGLEVKLHPDRQPQGLSSLTREIEADNKHIQSRLASQSDDSQQHAPPDQYYPKNKVVQYAHLLRELKSRYSDAQLEVSVFDDQADNLGEILDSKLIPECDKPVAFLVDSYSCAPLLMRLPGIDQEKYSRLLFKNLALFVDYLLALRSLNTQSVHHGLLEQQVDEVIERLFRIKSAMQFDAALLDIAAPLEVISKIPDLNLLTPDVTPVDLLSAIRGNPSATPARMLIEYVRQEFHSDHSDSEFSQGIKDARTLTVGEFHIARLLRPAQRNFTRFYQALFESSYDDDAMNDTEHEHVLETKYNRFLATADSLGRLGLKDAAPSLMRAAISNFFKTTEIDIIGYYKLRAFSQVLEYKSDLSADKSRYYMGLSFYFEQAGGIIDQARINILTGIAYKKGIRNPEEVDTFIEQNVDHFEALARKELMAALVSRYPLAEIPARIRELIPIKDDRNRFNREFFEYQVTHAYEIHYRQMKLTIYDDLDHAAKRLYEQRLAEFPHDHFNYKLATKRNEGLSLVALSKTQGMDRKTNPIYDQLIRESETEYETAKQELRAHCRKEVYERARDARIQAGDEVARQFIIHIKSLIKIRDGKPESEFWAVR</sequence>
<gene>
    <name evidence="1" type="ORF">AQUSIP_10530</name>
</gene>
<dbReference type="AlphaFoldDB" id="A0A5E4PFJ8"/>
<organism evidence="1 2">
    <name type="scientific">Aquicella siphonis</name>
    <dbReference type="NCBI Taxonomy" id="254247"/>
    <lineage>
        <taxon>Bacteria</taxon>
        <taxon>Pseudomonadati</taxon>
        <taxon>Pseudomonadota</taxon>
        <taxon>Gammaproteobacteria</taxon>
        <taxon>Legionellales</taxon>
        <taxon>Coxiellaceae</taxon>
        <taxon>Aquicella</taxon>
    </lineage>
</organism>
<accession>A0A5E4PFJ8</accession>
<reference evidence="1 2" key="1">
    <citation type="submission" date="2019-08" db="EMBL/GenBank/DDBJ databases">
        <authorList>
            <person name="Guy L."/>
        </authorList>
    </citation>
    <scope>NUCLEOTIDE SEQUENCE [LARGE SCALE GENOMIC DNA]</scope>
    <source>
        <strain evidence="1 2">SGT-108</strain>
    </source>
</reference>
<dbReference type="Proteomes" id="UP000324194">
    <property type="component" value="Chromosome 1"/>
</dbReference>
<dbReference type="OrthoDB" id="5652012at2"/>
<proteinExistence type="predicted"/>
<dbReference type="KEGG" id="asip:AQUSIP_10530"/>
<protein>
    <submittedName>
        <fullName evidence="1">Uncharacterized protein</fullName>
    </submittedName>
</protein>
<name>A0A5E4PFJ8_9COXI</name>
<keyword evidence="2" id="KW-1185">Reference proteome</keyword>
<evidence type="ECO:0000313" key="1">
    <source>
        <dbReference type="EMBL" id="VVC75759.1"/>
    </source>
</evidence>